<organism evidence="1 2">
    <name type="scientific">Phycomyces blakesleeanus (strain ATCC 8743b / DSM 1359 / FGSC 10004 / NBRC 33097 / NRRL 1555)</name>
    <dbReference type="NCBI Taxonomy" id="763407"/>
    <lineage>
        <taxon>Eukaryota</taxon>
        <taxon>Fungi</taxon>
        <taxon>Fungi incertae sedis</taxon>
        <taxon>Mucoromycota</taxon>
        <taxon>Mucoromycotina</taxon>
        <taxon>Mucoromycetes</taxon>
        <taxon>Mucorales</taxon>
        <taxon>Phycomycetaceae</taxon>
        <taxon>Phycomyces</taxon>
    </lineage>
</organism>
<sequence length="130" mass="14802">MTINKFQGQTLDKVGLYLPSPVFSHSQLYVALSRIQKPSGIKIMLNHTYDPNMPQAIVYTENVVYNEKSHYTAVNAQEDVTVHKEVLSELTLVNKIGSYKQPTFKIVNILVEDITGQQASKTYYHSYSFN</sequence>
<proteinExistence type="predicted"/>
<gene>
    <name evidence="1" type="ORF">PHYBLDRAFT_164102</name>
</gene>
<dbReference type="InterPro" id="IPR027417">
    <property type="entry name" value="P-loop_NTPase"/>
</dbReference>
<evidence type="ECO:0000313" key="2">
    <source>
        <dbReference type="Proteomes" id="UP000077315"/>
    </source>
</evidence>
<dbReference type="GeneID" id="28995841"/>
<accession>A0A162UZJ9</accession>
<dbReference type="EMBL" id="KV440973">
    <property type="protein sequence ID" value="OAD79012.1"/>
    <property type="molecule type" value="Genomic_DNA"/>
</dbReference>
<dbReference type="RefSeq" id="XP_018297052.1">
    <property type="nucleotide sequence ID" value="XM_018434935.1"/>
</dbReference>
<protein>
    <submittedName>
        <fullName evidence="1">Uncharacterized protein</fullName>
    </submittedName>
</protein>
<evidence type="ECO:0000313" key="1">
    <source>
        <dbReference type="EMBL" id="OAD79012.1"/>
    </source>
</evidence>
<reference evidence="2" key="1">
    <citation type="submission" date="2015-06" db="EMBL/GenBank/DDBJ databases">
        <title>Expansion of signal transduction pathways in fungi by whole-genome duplication.</title>
        <authorList>
            <consortium name="DOE Joint Genome Institute"/>
            <person name="Corrochano L.M."/>
            <person name="Kuo A."/>
            <person name="Marcet-Houben M."/>
            <person name="Polaino S."/>
            <person name="Salamov A."/>
            <person name="Villalobos J.M."/>
            <person name="Alvarez M.I."/>
            <person name="Avalos J."/>
            <person name="Benito E.P."/>
            <person name="Benoit I."/>
            <person name="Burger G."/>
            <person name="Camino L.P."/>
            <person name="Canovas D."/>
            <person name="Cerda-Olmedo E."/>
            <person name="Cheng J.-F."/>
            <person name="Dominguez A."/>
            <person name="Elias M."/>
            <person name="Eslava A.P."/>
            <person name="Glaser F."/>
            <person name="Grimwood J."/>
            <person name="Gutierrez G."/>
            <person name="Heitman J."/>
            <person name="Henrissat B."/>
            <person name="Iturriaga E.A."/>
            <person name="Lang B.F."/>
            <person name="Lavin J.L."/>
            <person name="Lee S."/>
            <person name="Li W."/>
            <person name="Lindquist E."/>
            <person name="Lopez-Garcia S."/>
            <person name="Luque E.M."/>
            <person name="Marcos A.T."/>
            <person name="Martin J."/>
            <person name="McCluskey K."/>
            <person name="Medina H.R."/>
            <person name="Miralles-Duran A."/>
            <person name="Miyazaki A."/>
            <person name="Munoz-Torres E."/>
            <person name="Oguiza J.A."/>
            <person name="Ohm R."/>
            <person name="Olmedo M."/>
            <person name="Orejas M."/>
            <person name="Ortiz-Castellanos L."/>
            <person name="Pisabarro A.G."/>
            <person name="Rodriguez-Romero J."/>
            <person name="Ruiz-Herrera J."/>
            <person name="Ruiz-Vazquez R."/>
            <person name="Sanz C."/>
            <person name="Schackwitz W."/>
            <person name="Schmutz J."/>
            <person name="Shahriari M."/>
            <person name="Shelest E."/>
            <person name="Silva-Franco F."/>
            <person name="Soanes D."/>
            <person name="Syed K."/>
            <person name="Tagua V.G."/>
            <person name="Talbot N.J."/>
            <person name="Thon M."/>
            <person name="De vries R.P."/>
            <person name="Wiebenga A."/>
            <person name="Yadav J.S."/>
            <person name="Braun E.L."/>
            <person name="Baker S."/>
            <person name="Garre V."/>
            <person name="Horwitz B."/>
            <person name="Torres-Martinez S."/>
            <person name="Idnurm A."/>
            <person name="Herrera-Estrella A."/>
            <person name="Gabaldon T."/>
            <person name="Grigoriev I.V."/>
        </authorList>
    </citation>
    <scope>NUCLEOTIDE SEQUENCE [LARGE SCALE GENOMIC DNA]</scope>
    <source>
        <strain evidence="2">NRRL 1555(-)</strain>
    </source>
</reference>
<dbReference type="Proteomes" id="UP000077315">
    <property type="component" value="Unassembled WGS sequence"/>
</dbReference>
<dbReference type="AlphaFoldDB" id="A0A162UZJ9"/>
<dbReference type="OrthoDB" id="3691720at2759"/>
<name>A0A162UZJ9_PHYB8</name>
<dbReference type="STRING" id="763407.A0A162UZJ9"/>
<keyword evidence="2" id="KW-1185">Reference proteome</keyword>
<dbReference type="CDD" id="cd18809">
    <property type="entry name" value="SF1_C_RecD"/>
    <property type="match status" value="1"/>
</dbReference>
<dbReference type="InParanoid" id="A0A162UZJ9"/>
<dbReference type="VEuPathDB" id="FungiDB:PHYBLDRAFT_164102"/>
<dbReference type="SUPFAM" id="SSF52540">
    <property type="entry name" value="P-loop containing nucleoside triphosphate hydrolases"/>
    <property type="match status" value="1"/>
</dbReference>